<sequence length="274" mass="29462">MRVVGCGGRQGAQFTAPFSRDLSYTPPQLMKGSDVTILQSLLLRSPHVSGLVASGEYGEATKNAVEAFQSGNKLSDDGIAGAETTNLLLDLHMYDGYKDSGTVLPGFKYKVYIPVFKNRSVEVSASLYDADNNLRFSFPVKTHGQNAADGTALNMLAGDGSTPTGLMTFDLNTPEEDVKDFGPYPVNRAVQGLAGNAAFLISDIRDGILMHTGDFDPSLPLPNSHGCVHSWPADIKQVWQILVNDLGVVVHNNTFGKLPYPYKPQGLLSIAIVD</sequence>
<keyword evidence="5" id="KW-0961">Cell wall biogenesis/degradation</keyword>
<proteinExistence type="predicted"/>
<dbReference type="GO" id="GO:0016740">
    <property type="term" value="F:transferase activity"/>
    <property type="evidence" value="ECO:0007669"/>
    <property type="project" value="UniProtKB-KW"/>
</dbReference>
<dbReference type="InterPro" id="IPR002477">
    <property type="entry name" value="Peptidoglycan-bd-like"/>
</dbReference>
<reference evidence="8 9" key="1">
    <citation type="submission" date="2010-05" db="EMBL/GenBank/DDBJ databases">
        <title>The Genome Sequence of Thecamonas trahens ATCC 50062.</title>
        <authorList>
            <consortium name="The Broad Institute Genome Sequencing Platform"/>
            <person name="Russ C."/>
            <person name="Cuomo C."/>
            <person name="Shea T."/>
            <person name="Young S.K."/>
            <person name="Zeng Q."/>
            <person name="Koehrsen M."/>
            <person name="Haas B."/>
            <person name="Borodovsky M."/>
            <person name="Guigo R."/>
            <person name="Alvarado L."/>
            <person name="Berlin A."/>
            <person name="Bochicchio J."/>
            <person name="Borenstein D."/>
            <person name="Chapman S."/>
            <person name="Chen Z."/>
            <person name="Freedman E."/>
            <person name="Gellesch M."/>
            <person name="Goldberg J."/>
            <person name="Griggs A."/>
            <person name="Gujja S."/>
            <person name="Heilman E."/>
            <person name="Heiman D."/>
            <person name="Hepburn T."/>
            <person name="Howarth C."/>
            <person name="Jen D."/>
            <person name="Larson L."/>
            <person name="Mehta T."/>
            <person name="Park D."/>
            <person name="Pearson M."/>
            <person name="Roberts A."/>
            <person name="Saif S."/>
            <person name="Shenoy N."/>
            <person name="Sisk P."/>
            <person name="Stolte C."/>
            <person name="Sykes S."/>
            <person name="Thomson T."/>
            <person name="Walk T."/>
            <person name="White J."/>
            <person name="Yandava C."/>
            <person name="Burger G."/>
            <person name="Gray M.W."/>
            <person name="Holland P.W.H."/>
            <person name="King N."/>
            <person name="Lang F.B.F."/>
            <person name="Roger A.J."/>
            <person name="Ruiz-Trillo I."/>
            <person name="Lander E."/>
            <person name="Nusbaum C."/>
        </authorList>
    </citation>
    <scope>NUCLEOTIDE SEQUENCE [LARGE SCALE GENOMIC DNA]</scope>
    <source>
        <strain evidence="8 9">ATCC 50062</strain>
    </source>
</reference>
<dbReference type="InterPro" id="IPR036365">
    <property type="entry name" value="PGBD-like_sf"/>
</dbReference>
<name>A0A0L0DSU5_THETB</name>
<dbReference type="SUPFAM" id="SSF47090">
    <property type="entry name" value="PGBD-like"/>
    <property type="match status" value="1"/>
</dbReference>
<evidence type="ECO:0000313" key="9">
    <source>
        <dbReference type="Proteomes" id="UP000054408"/>
    </source>
</evidence>
<dbReference type="Gene3D" id="1.10.101.10">
    <property type="entry name" value="PGBD-like superfamily/PGBD"/>
    <property type="match status" value="1"/>
</dbReference>
<dbReference type="OMA" id="CPFYRSL"/>
<keyword evidence="4" id="KW-0573">Peptidoglycan synthesis</keyword>
<dbReference type="InterPro" id="IPR036366">
    <property type="entry name" value="PGBDSf"/>
</dbReference>
<accession>A0A0L0DSU5</accession>
<dbReference type="Pfam" id="PF01471">
    <property type="entry name" value="PG_binding_1"/>
    <property type="match status" value="1"/>
</dbReference>
<gene>
    <name evidence="8" type="ORF">AMSG_10933</name>
</gene>
<keyword evidence="9" id="KW-1185">Reference proteome</keyword>
<evidence type="ECO:0000256" key="4">
    <source>
        <dbReference type="ARBA" id="ARBA00022984"/>
    </source>
</evidence>
<dbReference type="UniPathway" id="UPA00219"/>
<dbReference type="Proteomes" id="UP000054408">
    <property type="component" value="Unassembled WGS sequence"/>
</dbReference>
<dbReference type="Pfam" id="PF03734">
    <property type="entry name" value="YkuD"/>
    <property type="match status" value="1"/>
</dbReference>
<dbReference type="CDD" id="cd16913">
    <property type="entry name" value="YkuD_like"/>
    <property type="match status" value="1"/>
</dbReference>
<keyword evidence="2" id="KW-0808">Transferase</keyword>
<dbReference type="Gene3D" id="2.40.440.10">
    <property type="entry name" value="L,D-transpeptidase catalytic domain-like"/>
    <property type="match status" value="1"/>
</dbReference>
<evidence type="ECO:0000256" key="3">
    <source>
        <dbReference type="ARBA" id="ARBA00022960"/>
    </source>
</evidence>
<dbReference type="eggNOG" id="ENOG502RY02">
    <property type="taxonomic scope" value="Eukaryota"/>
</dbReference>
<dbReference type="RefSeq" id="XP_013753113.1">
    <property type="nucleotide sequence ID" value="XM_013897659.1"/>
</dbReference>
<dbReference type="GO" id="GO:0071555">
    <property type="term" value="P:cell wall organization"/>
    <property type="evidence" value="ECO:0007669"/>
    <property type="project" value="UniProtKB-KW"/>
</dbReference>
<dbReference type="AlphaFoldDB" id="A0A0L0DSU5"/>
<evidence type="ECO:0000259" key="7">
    <source>
        <dbReference type="Pfam" id="PF03734"/>
    </source>
</evidence>
<dbReference type="EMBL" id="GL349498">
    <property type="protein sequence ID" value="KNC55292.1"/>
    <property type="molecule type" value="Genomic_DNA"/>
</dbReference>
<evidence type="ECO:0000313" key="8">
    <source>
        <dbReference type="EMBL" id="KNC55292.1"/>
    </source>
</evidence>
<feature type="domain" description="L,D-TPase catalytic" evidence="7">
    <location>
        <begin position="130"/>
        <end position="243"/>
    </location>
</feature>
<dbReference type="OrthoDB" id="14788at2759"/>
<keyword evidence="3" id="KW-0133">Cell shape</keyword>
<dbReference type="GO" id="GO:0008360">
    <property type="term" value="P:regulation of cell shape"/>
    <property type="evidence" value="ECO:0007669"/>
    <property type="project" value="UniProtKB-KW"/>
</dbReference>
<dbReference type="InterPro" id="IPR005490">
    <property type="entry name" value="LD_TPept_cat_dom"/>
</dbReference>
<organism evidence="8 9">
    <name type="scientific">Thecamonas trahens ATCC 50062</name>
    <dbReference type="NCBI Taxonomy" id="461836"/>
    <lineage>
        <taxon>Eukaryota</taxon>
        <taxon>Apusozoa</taxon>
        <taxon>Apusomonadida</taxon>
        <taxon>Apusomonadidae</taxon>
        <taxon>Thecamonas</taxon>
    </lineage>
</organism>
<evidence type="ECO:0000256" key="2">
    <source>
        <dbReference type="ARBA" id="ARBA00022679"/>
    </source>
</evidence>
<evidence type="ECO:0000256" key="5">
    <source>
        <dbReference type="ARBA" id="ARBA00023316"/>
    </source>
</evidence>
<evidence type="ECO:0000256" key="1">
    <source>
        <dbReference type="ARBA" id="ARBA00004752"/>
    </source>
</evidence>
<protein>
    <submittedName>
        <fullName evidence="8">Uncharacterized protein</fullName>
    </submittedName>
</protein>
<dbReference type="SUPFAM" id="SSF141523">
    <property type="entry name" value="L,D-transpeptidase catalytic domain-like"/>
    <property type="match status" value="1"/>
</dbReference>
<dbReference type="GeneID" id="25569034"/>
<evidence type="ECO:0000259" key="6">
    <source>
        <dbReference type="Pfam" id="PF01471"/>
    </source>
</evidence>
<comment type="pathway">
    <text evidence="1">Cell wall biogenesis; peptidoglycan biosynthesis.</text>
</comment>
<feature type="domain" description="Peptidoglycan binding-like" evidence="6">
    <location>
        <begin position="32"/>
        <end position="88"/>
    </location>
</feature>
<dbReference type="InterPro" id="IPR038063">
    <property type="entry name" value="Transpep_catalytic_dom"/>
</dbReference>